<feature type="region of interest" description="Disordered" evidence="1">
    <location>
        <begin position="185"/>
        <end position="266"/>
    </location>
</feature>
<evidence type="ECO:0000256" key="2">
    <source>
        <dbReference type="SAM" id="SignalP"/>
    </source>
</evidence>
<sequence length="351" mass="39367">MKFRTFALSLLFAFTLASCAAFDPVNLGVIQFENGNYDKAASFWNGPAQEGNMYAQHNVGLLWLNGLGNTPKDTGEASHWFIRAARQGYVPSMYLLATLQFEAGYTEAAHSWAYLAARWGHHESQVLLRQKGYDVPEPDLLIAQQRELERQEAEAAERTENALIFAAALLGAAGNYYTKKSEARTEALKRKTERQQTYPSSNSRPKQQQSGYTPKPFVNSFMNNERKSVDAENTRPKSHWWTSKREQQSTGFSESTQRKSAPSPMTVDQVSATQCTYDADCAGGQICIRDLNRYKGVCAVPSRESRETLDLNPRSPFEIKRGSERACRGNTDCKIGYYCSSEINACVRKGD</sequence>
<evidence type="ECO:0000313" key="4">
    <source>
        <dbReference type="Proteomes" id="UP000286678"/>
    </source>
</evidence>
<dbReference type="Gene3D" id="1.25.40.10">
    <property type="entry name" value="Tetratricopeptide repeat domain"/>
    <property type="match status" value="1"/>
</dbReference>
<dbReference type="RefSeq" id="WP_126834430.1">
    <property type="nucleotide sequence ID" value="NZ_PIPT01000008.1"/>
</dbReference>
<dbReference type="InterPro" id="IPR011990">
    <property type="entry name" value="TPR-like_helical_dom_sf"/>
</dbReference>
<comment type="caution">
    <text evidence="3">The sequence shown here is derived from an EMBL/GenBank/DDBJ whole genome shotgun (WGS) entry which is preliminary data.</text>
</comment>
<evidence type="ECO:0008006" key="5">
    <source>
        <dbReference type="Google" id="ProtNLM"/>
    </source>
</evidence>
<feature type="signal peptide" evidence="2">
    <location>
        <begin position="1"/>
        <end position="20"/>
    </location>
</feature>
<accession>A0A432XD55</accession>
<dbReference type="EMBL" id="PIPT01000008">
    <property type="protein sequence ID" value="RUO46610.1"/>
    <property type="molecule type" value="Genomic_DNA"/>
</dbReference>
<feature type="chain" id="PRO_5019459312" description="Sel1 repeat family protein" evidence="2">
    <location>
        <begin position="21"/>
        <end position="351"/>
    </location>
</feature>
<organism evidence="3 4">
    <name type="scientific">Pseudidiomarina aquimaris</name>
    <dbReference type="NCBI Taxonomy" id="641841"/>
    <lineage>
        <taxon>Bacteria</taxon>
        <taxon>Pseudomonadati</taxon>
        <taxon>Pseudomonadota</taxon>
        <taxon>Gammaproteobacteria</taxon>
        <taxon>Alteromonadales</taxon>
        <taxon>Idiomarinaceae</taxon>
        <taxon>Pseudidiomarina</taxon>
    </lineage>
</organism>
<gene>
    <name evidence="3" type="ORF">CWE21_10665</name>
</gene>
<evidence type="ECO:0000313" key="3">
    <source>
        <dbReference type="EMBL" id="RUO46610.1"/>
    </source>
</evidence>
<keyword evidence="2" id="KW-0732">Signal</keyword>
<dbReference type="SUPFAM" id="SSF81901">
    <property type="entry name" value="HCP-like"/>
    <property type="match status" value="1"/>
</dbReference>
<feature type="compositionally biased region" description="Polar residues" evidence="1">
    <location>
        <begin position="195"/>
        <end position="212"/>
    </location>
</feature>
<feature type="compositionally biased region" description="Basic and acidic residues" evidence="1">
    <location>
        <begin position="185"/>
        <end position="194"/>
    </location>
</feature>
<keyword evidence="4" id="KW-1185">Reference proteome</keyword>
<dbReference type="InterPro" id="IPR006597">
    <property type="entry name" value="Sel1-like"/>
</dbReference>
<dbReference type="PROSITE" id="PS51257">
    <property type="entry name" value="PROKAR_LIPOPROTEIN"/>
    <property type="match status" value="1"/>
</dbReference>
<name>A0A432XD55_9GAMM</name>
<proteinExistence type="predicted"/>
<feature type="compositionally biased region" description="Polar residues" evidence="1">
    <location>
        <begin position="248"/>
        <end position="260"/>
    </location>
</feature>
<reference evidence="4" key="1">
    <citation type="journal article" date="2018" name="Front. Microbiol.">
        <title>Genome-Based Analysis Reveals the Taxonomy and Diversity of the Family Idiomarinaceae.</title>
        <authorList>
            <person name="Liu Y."/>
            <person name="Lai Q."/>
            <person name="Shao Z."/>
        </authorList>
    </citation>
    <scope>NUCLEOTIDE SEQUENCE [LARGE SCALE GENOMIC DNA]</scope>
    <source>
        <strain evidence="4">SW15</strain>
    </source>
</reference>
<dbReference type="AlphaFoldDB" id="A0A432XD55"/>
<dbReference type="OrthoDB" id="8561742at2"/>
<dbReference type="Proteomes" id="UP000286678">
    <property type="component" value="Unassembled WGS sequence"/>
</dbReference>
<feature type="compositionally biased region" description="Basic and acidic residues" evidence="1">
    <location>
        <begin position="224"/>
        <end position="235"/>
    </location>
</feature>
<evidence type="ECO:0000256" key="1">
    <source>
        <dbReference type="SAM" id="MobiDB-lite"/>
    </source>
</evidence>
<dbReference type="SMART" id="SM00671">
    <property type="entry name" value="SEL1"/>
    <property type="match status" value="2"/>
</dbReference>
<protein>
    <recommendedName>
        <fullName evidence="5">Sel1 repeat family protein</fullName>
    </recommendedName>
</protein>